<name>A0A0P6XI34_9CHLR</name>
<feature type="transmembrane region" description="Helical" evidence="1">
    <location>
        <begin position="79"/>
        <end position="99"/>
    </location>
</feature>
<dbReference type="AlphaFoldDB" id="A0A0P6XI34"/>
<reference evidence="2 3" key="1">
    <citation type="submission" date="2015-07" db="EMBL/GenBank/DDBJ databases">
        <title>Whole genome sequence of Thermanaerothrix daxensis DSM 23592.</title>
        <authorList>
            <person name="Hemp J."/>
            <person name="Ward L.M."/>
            <person name="Pace L.A."/>
            <person name="Fischer W.W."/>
        </authorList>
    </citation>
    <scope>NUCLEOTIDE SEQUENCE [LARGE SCALE GENOMIC DNA]</scope>
    <source>
        <strain evidence="2 3">GNS-1</strain>
    </source>
</reference>
<comment type="caution">
    <text evidence="2">The sequence shown here is derived from an EMBL/GenBank/DDBJ whole genome shotgun (WGS) entry which is preliminary data.</text>
</comment>
<dbReference type="PATRIC" id="fig|869279.4.peg.2405"/>
<organism evidence="2 3">
    <name type="scientific">Thermanaerothrix daxensis</name>
    <dbReference type="NCBI Taxonomy" id="869279"/>
    <lineage>
        <taxon>Bacteria</taxon>
        <taxon>Bacillati</taxon>
        <taxon>Chloroflexota</taxon>
        <taxon>Anaerolineae</taxon>
        <taxon>Anaerolineales</taxon>
        <taxon>Anaerolineaceae</taxon>
        <taxon>Thermanaerothrix</taxon>
    </lineage>
</organism>
<dbReference type="OrthoDB" id="163696at2"/>
<dbReference type="Proteomes" id="UP000050544">
    <property type="component" value="Unassembled WGS sequence"/>
</dbReference>
<evidence type="ECO:0000313" key="2">
    <source>
        <dbReference type="EMBL" id="KPL83245.1"/>
    </source>
</evidence>
<dbReference type="RefSeq" id="WP_054521659.1">
    <property type="nucleotide sequence ID" value="NZ_LGKO01000004.1"/>
</dbReference>
<keyword evidence="1" id="KW-0812">Transmembrane</keyword>
<accession>A0A0P6XI34</accession>
<gene>
    <name evidence="2" type="ORF">SE15_08385</name>
</gene>
<evidence type="ECO:0008006" key="4">
    <source>
        <dbReference type="Google" id="ProtNLM"/>
    </source>
</evidence>
<keyword evidence="3" id="KW-1185">Reference proteome</keyword>
<keyword evidence="1" id="KW-1133">Transmembrane helix</keyword>
<protein>
    <recommendedName>
        <fullName evidence="4">Glycosyltransferase RgtA/B/C/D-like domain-containing protein</fullName>
    </recommendedName>
</protein>
<proteinExistence type="predicted"/>
<keyword evidence="1" id="KW-0472">Membrane</keyword>
<sequence length="393" mass="43702">MSQDWSDYLRNPSNLAWQPGVPLSDRMVYRLLDPPLTRYWIGFLLTLTNQPTPSQDWNWSQDWETNVQAGALPSPATLFIARLGMTLLLPVSLLSIYALGRILRGRRTAWMVLILTSTNALVLLHTRRAMAEALLLSGSTLTLWLLSLPTPNPWLLGLSAGLVFNAKYTAAPLIGLGLLRLGLLGQVNSANPFRARLGTILAFLGTFLVLTLALNPFLWKHPIEALRQAAAARQRLLTAQVADFKIANPLMVAETVPSRLQNMLLQIFFAPPQLSEAANYKEALATSYQAYEEKPFHNLLRGGTGGGLMLAITLLGILTLPIERREDASSSRLPTQIVTLGTLFQAGFFLGWLPLSFQRYYIPLVPYVMLWAAMGMDSLINALIRLADQIWRK</sequence>
<feature type="transmembrane region" description="Helical" evidence="1">
    <location>
        <begin position="364"/>
        <end position="384"/>
    </location>
</feature>
<feature type="transmembrane region" description="Helical" evidence="1">
    <location>
        <begin position="108"/>
        <end position="126"/>
    </location>
</feature>
<feature type="transmembrane region" description="Helical" evidence="1">
    <location>
        <begin position="333"/>
        <end position="352"/>
    </location>
</feature>
<evidence type="ECO:0000256" key="1">
    <source>
        <dbReference type="SAM" id="Phobius"/>
    </source>
</evidence>
<feature type="transmembrane region" description="Helical" evidence="1">
    <location>
        <begin position="200"/>
        <end position="219"/>
    </location>
</feature>
<feature type="transmembrane region" description="Helical" evidence="1">
    <location>
        <begin position="299"/>
        <end position="321"/>
    </location>
</feature>
<evidence type="ECO:0000313" key="3">
    <source>
        <dbReference type="Proteomes" id="UP000050544"/>
    </source>
</evidence>
<dbReference type="EMBL" id="LGKO01000004">
    <property type="protein sequence ID" value="KPL83245.1"/>
    <property type="molecule type" value="Genomic_DNA"/>
</dbReference>